<dbReference type="InterPro" id="IPR027417">
    <property type="entry name" value="P-loop_NTPase"/>
</dbReference>
<feature type="domain" description="NB-ARC" evidence="2">
    <location>
        <begin position="30"/>
        <end position="189"/>
    </location>
</feature>
<evidence type="ECO:0000259" key="2">
    <source>
        <dbReference type="Pfam" id="PF00931"/>
    </source>
</evidence>
<name>A0ABU6XGN8_9FABA</name>
<dbReference type="InterPro" id="IPR002182">
    <property type="entry name" value="NB-ARC"/>
</dbReference>
<dbReference type="Pfam" id="PF00931">
    <property type="entry name" value="NB-ARC"/>
    <property type="match status" value="1"/>
</dbReference>
<reference evidence="3 4" key="1">
    <citation type="journal article" date="2023" name="Plants (Basel)">
        <title>Bridging the Gap: Combining Genomics and Transcriptomics Approaches to Understand Stylosanthes scabra, an Orphan Legume from the Brazilian Caatinga.</title>
        <authorList>
            <person name="Ferreira-Neto J.R.C."/>
            <person name="da Silva M.D."/>
            <person name="Binneck E."/>
            <person name="de Melo N.F."/>
            <person name="da Silva R.H."/>
            <person name="de Melo A.L.T.M."/>
            <person name="Pandolfi V."/>
            <person name="Bustamante F.O."/>
            <person name="Brasileiro-Vidal A.C."/>
            <person name="Benko-Iseppon A.M."/>
        </authorList>
    </citation>
    <scope>NUCLEOTIDE SEQUENCE [LARGE SCALE GENOMIC DNA]</scope>
    <source>
        <tissue evidence="3">Leaves</tissue>
    </source>
</reference>
<comment type="caution">
    <text evidence="3">The sequence shown here is derived from an EMBL/GenBank/DDBJ whole genome shotgun (WGS) entry which is preliminary data.</text>
</comment>
<accession>A0ABU6XGN8</accession>
<dbReference type="PANTHER" id="PTHR33463">
    <property type="entry name" value="NB-ARC DOMAIN-CONTAINING PROTEIN-RELATED"/>
    <property type="match status" value="1"/>
</dbReference>
<sequence length="195" mass="21891">MAFLSVASHLSTSLLVPYGKDMSDVITSEVRYGSNHIIGVLGLDSVLTTYVVEKVKRRVENEGLFDAVVMVTVTNKPNYKKIQDEIAKALGMKLDDDNIGVAKKGIRWRDITWGFRKNKLNDEIESRARRFHPRMLAEDKILVILHDLCSKAKGVDLDKVGIPYGTYHTGCKLLLTSTNEDVLSNHMSAQKIFII</sequence>
<organism evidence="3 4">
    <name type="scientific">Stylosanthes scabra</name>
    <dbReference type="NCBI Taxonomy" id="79078"/>
    <lineage>
        <taxon>Eukaryota</taxon>
        <taxon>Viridiplantae</taxon>
        <taxon>Streptophyta</taxon>
        <taxon>Embryophyta</taxon>
        <taxon>Tracheophyta</taxon>
        <taxon>Spermatophyta</taxon>
        <taxon>Magnoliopsida</taxon>
        <taxon>eudicotyledons</taxon>
        <taxon>Gunneridae</taxon>
        <taxon>Pentapetalae</taxon>
        <taxon>rosids</taxon>
        <taxon>fabids</taxon>
        <taxon>Fabales</taxon>
        <taxon>Fabaceae</taxon>
        <taxon>Papilionoideae</taxon>
        <taxon>50 kb inversion clade</taxon>
        <taxon>dalbergioids sensu lato</taxon>
        <taxon>Dalbergieae</taxon>
        <taxon>Pterocarpus clade</taxon>
        <taxon>Stylosanthes</taxon>
    </lineage>
</organism>
<evidence type="ECO:0000313" key="4">
    <source>
        <dbReference type="Proteomes" id="UP001341840"/>
    </source>
</evidence>
<dbReference type="InterPro" id="IPR050905">
    <property type="entry name" value="Plant_NBS-LRR"/>
</dbReference>
<dbReference type="PANTHER" id="PTHR33463:SF209">
    <property type="entry name" value="DISEASE RESISTANCE PROTEIN RPS2-LIKE"/>
    <property type="match status" value="1"/>
</dbReference>
<evidence type="ECO:0000256" key="1">
    <source>
        <dbReference type="ARBA" id="ARBA00022821"/>
    </source>
</evidence>
<keyword evidence="4" id="KW-1185">Reference proteome</keyword>
<proteinExistence type="predicted"/>
<evidence type="ECO:0000313" key="3">
    <source>
        <dbReference type="EMBL" id="MED6195818.1"/>
    </source>
</evidence>
<protein>
    <recommendedName>
        <fullName evidence="2">NB-ARC domain-containing protein</fullName>
    </recommendedName>
</protein>
<keyword evidence="1" id="KW-0611">Plant defense</keyword>
<dbReference type="Proteomes" id="UP001341840">
    <property type="component" value="Unassembled WGS sequence"/>
</dbReference>
<gene>
    <name evidence="3" type="ORF">PIB30_041534</name>
</gene>
<dbReference type="Gene3D" id="3.40.50.300">
    <property type="entry name" value="P-loop containing nucleotide triphosphate hydrolases"/>
    <property type="match status" value="1"/>
</dbReference>
<dbReference type="EMBL" id="JASCZI010211679">
    <property type="protein sequence ID" value="MED6195818.1"/>
    <property type="molecule type" value="Genomic_DNA"/>
</dbReference>
<dbReference type="SUPFAM" id="SSF52540">
    <property type="entry name" value="P-loop containing nucleoside triphosphate hydrolases"/>
    <property type="match status" value="1"/>
</dbReference>